<evidence type="ECO:0008006" key="3">
    <source>
        <dbReference type="Google" id="ProtNLM"/>
    </source>
</evidence>
<name>A0ABD3YDA1_9GAMM</name>
<protein>
    <recommendedName>
        <fullName evidence="3">ATP-binding protein</fullName>
    </recommendedName>
</protein>
<dbReference type="SUPFAM" id="SSF52540">
    <property type="entry name" value="P-loop containing nucleoside triphosphate hydrolases"/>
    <property type="match status" value="1"/>
</dbReference>
<proteinExistence type="predicted"/>
<reference evidence="1 2" key="1">
    <citation type="submission" date="2014-04" db="EMBL/GenBank/DDBJ databases">
        <title>Pseudoalteromonas galatheae sp. nov., isolated from a deep-sea polychaete near Canal Concepcion, Chile.</title>
        <authorList>
            <person name="Machado H.R."/>
            <person name="Gram L."/>
            <person name="Vynne N.G."/>
        </authorList>
    </citation>
    <scope>NUCLEOTIDE SEQUENCE [LARGE SCALE GENOMIC DNA]</scope>
    <source>
        <strain evidence="1 2">KMM216</strain>
    </source>
</reference>
<accession>A0ABD3YDA1</accession>
<evidence type="ECO:0000313" key="2">
    <source>
        <dbReference type="Proteomes" id="UP000027154"/>
    </source>
</evidence>
<dbReference type="Proteomes" id="UP000027154">
    <property type="component" value="Unassembled WGS sequence"/>
</dbReference>
<evidence type="ECO:0000313" key="1">
    <source>
        <dbReference type="EMBL" id="KDC52872.1"/>
    </source>
</evidence>
<sequence length="796" mass="92185">MYYEVVPQLSKKLIDSPSWQKILEEILGKAKKRLDDIGEGRNFPEYKRCLYDSTISEYKKVAYQLFQDRFLTRQEYNRIQNILPCNSLLFHGTLGSGKSSLEKSFSNIAGLKVVNLLSAYREGTSVDEELEVKRVRINQVLNGDFSQIPEIVEETNTLLIIDTIEELIEEVGISLRKIIETMDSSTKHKNVRWVITSSDHVNIICNPLYSKLSSFQFKNQFDSGSQNDEKAYLANWYDLDLINIQFNVSQRLWCDTFKERNIELEQLDFYPPALIGVMAENADLLASFNEVNDIFKLLVHYIFDRLNLNSADRGKILSSIKQLEFFSEEREGFHLTLDFLGSLNAEKAARETSINQLINTRLILVSESNAAPVYKINIPLLWAYFFAVRAIEESFDIEKFSEHFGTNSSLESHFKIIYQYYSFRSGTPLHIEQLCKGYGSLEGAIFLLNYSGRDYGLEFLNATYKVLSNGLSKGSRLLNEGVYHENLLTYALYRCLASTANSGYDSNLIEQITLYIGAIFKLLTKNESKKFLLSTVEVFLDDLHESEAKQLIPYSILKLTEYLRVSESEYFEVHDSFLFLLSKYLFKRYPFGYQTFFDFIFDKEYKKSAYSGFYRFSTKFLDAGFTHFLASSGVVYKSVEDSDSEIIFEFLAILIRKKAYRNGTDQSNFDKLEKIRFLARSSFHKAIGNRIRKTFTMHVPDAKLLIERIAKEYSSYKLSVQSASERKNLTEGLLRIFKHIDIANKSRKSNLPTSLQPIIVKYINKNDITRYFNFVEDVDFIESVYSLGGKLYETFR</sequence>
<dbReference type="Gene3D" id="3.40.50.300">
    <property type="entry name" value="P-loop containing nucleotide triphosphate hydrolases"/>
    <property type="match status" value="1"/>
</dbReference>
<dbReference type="AlphaFoldDB" id="A0ABD3YDA1"/>
<dbReference type="InterPro" id="IPR027417">
    <property type="entry name" value="P-loop_NTPase"/>
</dbReference>
<dbReference type="RefSeq" id="WP_033028538.1">
    <property type="nucleotide sequence ID" value="NZ_JJNZ01000008.1"/>
</dbReference>
<gene>
    <name evidence="1" type="ORF">DC53_02800</name>
</gene>
<comment type="caution">
    <text evidence="1">The sequence shown here is derived from an EMBL/GenBank/DDBJ whole genome shotgun (WGS) entry which is preliminary data.</text>
</comment>
<dbReference type="EMBL" id="JJNZ01000008">
    <property type="protein sequence ID" value="KDC52872.1"/>
    <property type="molecule type" value="Genomic_DNA"/>
</dbReference>
<organism evidence="1 2">
    <name type="scientific">Pseudoalteromonas fuliginea</name>
    <dbReference type="NCBI Taxonomy" id="1872678"/>
    <lineage>
        <taxon>Bacteria</taxon>
        <taxon>Pseudomonadati</taxon>
        <taxon>Pseudomonadota</taxon>
        <taxon>Gammaproteobacteria</taxon>
        <taxon>Alteromonadales</taxon>
        <taxon>Pseudoalteromonadaceae</taxon>
        <taxon>Pseudoalteromonas</taxon>
    </lineage>
</organism>